<keyword evidence="1" id="KW-1133">Transmembrane helix</keyword>
<evidence type="ECO:0000313" key="3">
    <source>
        <dbReference type="Proteomes" id="UP000244855"/>
    </source>
</evidence>
<dbReference type="Proteomes" id="UP000244855">
    <property type="component" value="Unassembled WGS sequence"/>
</dbReference>
<keyword evidence="1" id="KW-0472">Membrane</keyword>
<organism evidence="2 3">
    <name type="scientific">Periconia macrospinosa</name>
    <dbReference type="NCBI Taxonomy" id="97972"/>
    <lineage>
        <taxon>Eukaryota</taxon>
        <taxon>Fungi</taxon>
        <taxon>Dikarya</taxon>
        <taxon>Ascomycota</taxon>
        <taxon>Pezizomycotina</taxon>
        <taxon>Dothideomycetes</taxon>
        <taxon>Pleosporomycetidae</taxon>
        <taxon>Pleosporales</taxon>
        <taxon>Massarineae</taxon>
        <taxon>Periconiaceae</taxon>
        <taxon>Periconia</taxon>
    </lineage>
</organism>
<keyword evidence="3" id="KW-1185">Reference proteome</keyword>
<proteinExistence type="predicted"/>
<accession>A0A2V1ED11</accession>
<keyword evidence="1" id="KW-0812">Transmembrane</keyword>
<evidence type="ECO:0000313" key="2">
    <source>
        <dbReference type="EMBL" id="PVI08423.1"/>
    </source>
</evidence>
<name>A0A2V1ED11_9PLEO</name>
<sequence>MSQVAGPELTYRNPTLPGGLVHAVEQIIDMAEPGKIVSPVMLLLLCAIFFPAYKSGADQKGTNASDSVRKKP</sequence>
<feature type="transmembrane region" description="Helical" evidence="1">
    <location>
        <begin position="36"/>
        <end position="53"/>
    </location>
</feature>
<dbReference type="EMBL" id="KZ805300">
    <property type="protein sequence ID" value="PVI08423.1"/>
    <property type="molecule type" value="Genomic_DNA"/>
</dbReference>
<dbReference type="AlphaFoldDB" id="A0A2V1ED11"/>
<reference evidence="2 3" key="1">
    <citation type="journal article" date="2018" name="Sci. Rep.">
        <title>Comparative genomics provides insights into the lifestyle and reveals functional heterogeneity of dark septate endophytic fungi.</title>
        <authorList>
            <person name="Knapp D.G."/>
            <person name="Nemeth J.B."/>
            <person name="Barry K."/>
            <person name="Hainaut M."/>
            <person name="Henrissat B."/>
            <person name="Johnson J."/>
            <person name="Kuo A."/>
            <person name="Lim J.H.P."/>
            <person name="Lipzen A."/>
            <person name="Nolan M."/>
            <person name="Ohm R.A."/>
            <person name="Tamas L."/>
            <person name="Grigoriev I.V."/>
            <person name="Spatafora J.W."/>
            <person name="Nagy L.G."/>
            <person name="Kovacs G.M."/>
        </authorList>
    </citation>
    <scope>NUCLEOTIDE SEQUENCE [LARGE SCALE GENOMIC DNA]</scope>
    <source>
        <strain evidence="2 3">DSE2036</strain>
    </source>
</reference>
<protein>
    <submittedName>
        <fullName evidence="2">Uncharacterized protein</fullName>
    </submittedName>
</protein>
<evidence type="ECO:0000256" key="1">
    <source>
        <dbReference type="SAM" id="Phobius"/>
    </source>
</evidence>
<gene>
    <name evidence="2" type="ORF">DM02DRAFT_2532</name>
</gene>